<comment type="subcellular location">
    <subcellularLocation>
        <location evidence="1">Membrane</location>
        <topology evidence="1">Single-pass membrane protein</topology>
    </subcellularLocation>
</comment>
<dbReference type="EMBL" id="JAZDWU010000001">
    <property type="protein sequence ID" value="KAL0015305.1"/>
    <property type="molecule type" value="Genomic_DNA"/>
</dbReference>
<gene>
    <name evidence="9" type="ORF">SO802_002374</name>
</gene>
<dbReference type="AlphaFoldDB" id="A0AAW2E129"/>
<evidence type="ECO:0000256" key="8">
    <source>
        <dbReference type="SAM" id="Phobius"/>
    </source>
</evidence>
<dbReference type="GO" id="GO:0015031">
    <property type="term" value="P:protein transport"/>
    <property type="evidence" value="ECO:0007669"/>
    <property type="project" value="UniProtKB-KW"/>
</dbReference>
<evidence type="ECO:0000256" key="6">
    <source>
        <dbReference type="ARBA" id="ARBA00023010"/>
    </source>
</evidence>
<keyword evidence="10" id="KW-1185">Reference proteome</keyword>
<keyword evidence="2" id="KW-0813">Transport</keyword>
<keyword evidence="7 8" id="KW-0472">Membrane</keyword>
<evidence type="ECO:0000256" key="7">
    <source>
        <dbReference type="ARBA" id="ARBA00023136"/>
    </source>
</evidence>
<dbReference type="PANTHER" id="PTHR33162:SF3">
    <property type="entry name" value="SEC-INDEPENDENT PROTEIN TRANSLOCASE PROTEIN TATB, CHLOROPLASTIC"/>
    <property type="match status" value="1"/>
</dbReference>
<reference evidence="9 10" key="1">
    <citation type="submission" date="2024-01" db="EMBL/GenBank/DDBJ databases">
        <title>A telomere-to-telomere, gap-free genome of sweet tea (Lithocarpus litseifolius).</title>
        <authorList>
            <person name="Zhou J."/>
        </authorList>
    </citation>
    <scope>NUCLEOTIDE SEQUENCE [LARGE SCALE GENOMIC DNA]</scope>
    <source>
        <strain evidence="9">Zhou-2022a</strain>
        <tissue evidence="9">Leaf</tissue>
    </source>
</reference>
<evidence type="ECO:0000256" key="2">
    <source>
        <dbReference type="ARBA" id="ARBA00022448"/>
    </source>
</evidence>
<dbReference type="Pfam" id="PF02416">
    <property type="entry name" value="TatA_B_E"/>
    <property type="match status" value="1"/>
</dbReference>
<dbReference type="InterPro" id="IPR003369">
    <property type="entry name" value="TatA/B/E"/>
</dbReference>
<evidence type="ECO:0000256" key="5">
    <source>
        <dbReference type="ARBA" id="ARBA00022989"/>
    </source>
</evidence>
<keyword evidence="5 8" id="KW-1133">Transmembrane helix</keyword>
<evidence type="ECO:0000256" key="3">
    <source>
        <dbReference type="ARBA" id="ARBA00022692"/>
    </source>
</evidence>
<dbReference type="GO" id="GO:0016020">
    <property type="term" value="C:membrane"/>
    <property type="evidence" value="ECO:0007669"/>
    <property type="project" value="UniProtKB-SubCell"/>
</dbReference>
<keyword evidence="6" id="KW-0811">Translocation</keyword>
<dbReference type="Proteomes" id="UP001459277">
    <property type="component" value="Unassembled WGS sequence"/>
</dbReference>
<evidence type="ECO:0000256" key="4">
    <source>
        <dbReference type="ARBA" id="ARBA00022927"/>
    </source>
</evidence>
<feature type="transmembrane region" description="Helical" evidence="8">
    <location>
        <begin position="219"/>
        <end position="237"/>
    </location>
</feature>
<evidence type="ECO:0000313" key="9">
    <source>
        <dbReference type="EMBL" id="KAL0015305.1"/>
    </source>
</evidence>
<proteinExistence type="predicted"/>
<organism evidence="9 10">
    <name type="scientific">Lithocarpus litseifolius</name>
    <dbReference type="NCBI Taxonomy" id="425828"/>
    <lineage>
        <taxon>Eukaryota</taxon>
        <taxon>Viridiplantae</taxon>
        <taxon>Streptophyta</taxon>
        <taxon>Embryophyta</taxon>
        <taxon>Tracheophyta</taxon>
        <taxon>Spermatophyta</taxon>
        <taxon>Magnoliopsida</taxon>
        <taxon>eudicotyledons</taxon>
        <taxon>Gunneridae</taxon>
        <taxon>Pentapetalae</taxon>
        <taxon>rosids</taxon>
        <taxon>fabids</taxon>
        <taxon>Fagales</taxon>
        <taxon>Fagaceae</taxon>
        <taxon>Lithocarpus</taxon>
    </lineage>
</organism>
<evidence type="ECO:0000313" key="10">
    <source>
        <dbReference type="Proteomes" id="UP001459277"/>
    </source>
</evidence>
<dbReference type="PANTHER" id="PTHR33162">
    <property type="entry name" value="SEC-INDEPENDENT PROTEIN TRANSLOCASE PROTEIN TATA, CHLOROPLASTIC"/>
    <property type="match status" value="1"/>
</dbReference>
<accession>A0AAW2E129</accession>
<feature type="transmembrane region" description="Helical" evidence="8">
    <location>
        <begin position="177"/>
        <end position="199"/>
    </location>
</feature>
<sequence length="270" mass="30627">MTNSGSDHDESDVEFEIAIAYVIQCIDNVQKYYIKSPRCSSILIGKSNVDEVLEENLQVYYDIFRMDVHIFKHLCDELTRLIANRFQHSLETIQRQFRCALRAIHSLGCFIIRPDDNAIELLIIFAEIKNIIHGLRHDTIVEKSANDSRVMQEALGHAKFQFPWPPRDRKGRCKSNVVYASLFEVGAHEALVIGVVALLVFGPKGLAKACGFSVLKWRLLPLALAASKSLFVARSWAADSGYEIRRKMKPSLGSSSMSMEIRNAKAWVWL</sequence>
<comment type="caution">
    <text evidence="9">The sequence shown here is derived from an EMBL/GenBank/DDBJ whole genome shotgun (WGS) entry which is preliminary data.</text>
</comment>
<keyword evidence="3 8" id="KW-0812">Transmembrane</keyword>
<protein>
    <submittedName>
        <fullName evidence="9">Uncharacterized protein</fullName>
    </submittedName>
</protein>
<name>A0AAW2E129_9ROSI</name>
<evidence type="ECO:0000256" key="1">
    <source>
        <dbReference type="ARBA" id="ARBA00004167"/>
    </source>
</evidence>
<dbReference type="Gene3D" id="1.20.5.3310">
    <property type="match status" value="1"/>
</dbReference>
<keyword evidence="4" id="KW-0653">Protein transport</keyword>